<dbReference type="Proteomes" id="UP001140066">
    <property type="component" value="Unassembled WGS sequence"/>
</dbReference>
<protein>
    <submittedName>
        <fullName evidence="1">tRNA dimethylallyltransferase, mitochondrial</fullName>
        <ecNumber evidence="1">2.5.1.75</ecNumber>
    </submittedName>
</protein>
<proteinExistence type="predicted"/>
<organism evidence="1 2">
    <name type="scientific">Coemansia linderi</name>
    <dbReference type="NCBI Taxonomy" id="2663919"/>
    <lineage>
        <taxon>Eukaryota</taxon>
        <taxon>Fungi</taxon>
        <taxon>Fungi incertae sedis</taxon>
        <taxon>Zoopagomycota</taxon>
        <taxon>Kickxellomycotina</taxon>
        <taxon>Kickxellomycetes</taxon>
        <taxon>Kickxellales</taxon>
        <taxon>Kickxellaceae</taxon>
        <taxon>Coemansia</taxon>
    </lineage>
</organism>
<name>A0ACC1KDH9_9FUNG</name>
<sequence>MNALLGFGGFGTTKGKAVAGNNVGAANVKKQRKFRQYMNRKGGFNRLLDKGLIAITGTTGVGKSQLAIELARAVNGEVINADALQVYKGYDIITNKVSHEEMLGVPHHLLGFVDPNREYTVQEFEQDALRQISEIHQRNRVPILVGGTNYYIQSVMFRKSLISTASRDSGSPDGVLSGTSGSREFEQQHAAKSDQDLWEELRAVDPVMAENWHANNRRKVLRSLEVLAATGRRHSEWIKESEAAREKEEVLRFPTLVFWLYADPPTLDKRLFERVDKMIERGMFGELSQLGKDLADQAVFAGLSDGFSSGLKQAIGFREFEPYLAARSADIPDEDLELLRRQGVEDMKLSTRRYAKRQIAWIRNKLLPECNGTLSKSVKALPYVLDATDLNTWDSLVRAQGVDIAKRFLDKERCLPEAKGISEIAAKLLAEAKGKPNSVLAWKRFHCPVCSKTSEEARDGVAYEVWLNGEDEYNQHLKSRQHRKNRIYRKRLAERESTSLGNSDDEGSD</sequence>
<comment type="caution">
    <text evidence="1">The sequence shown here is derived from an EMBL/GenBank/DDBJ whole genome shotgun (WGS) entry which is preliminary data.</text>
</comment>
<dbReference type="EC" id="2.5.1.75" evidence="1"/>
<evidence type="ECO:0000313" key="2">
    <source>
        <dbReference type="Proteomes" id="UP001140066"/>
    </source>
</evidence>
<keyword evidence="1" id="KW-0808">Transferase</keyword>
<dbReference type="EMBL" id="JANBUK010000952">
    <property type="protein sequence ID" value="KAJ2787673.1"/>
    <property type="molecule type" value="Genomic_DNA"/>
</dbReference>
<gene>
    <name evidence="1" type="primary">tit1</name>
    <name evidence="1" type="ORF">GGI18_003108</name>
</gene>
<keyword evidence="2" id="KW-1185">Reference proteome</keyword>
<accession>A0ACC1KDH9</accession>
<reference evidence="1" key="1">
    <citation type="submission" date="2022-07" db="EMBL/GenBank/DDBJ databases">
        <title>Phylogenomic reconstructions and comparative analyses of Kickxellomycotina fungi.</title>
        <authorList>
            <person name="Reynolds N.K."/>
            <person name="Stajich J.E."/>
            <person name="Barry K."/>
            <person name="Grigoriev I.V."/>
            <person name="Crous P."/>
            <person name="Smith M.E."/>
        </authorList>
    </citation>
    <scope>NUCLEOTIDE SEQUENCE</scope>
    <source>
        <strain evidence="1">BCRC 34191</strain>
    </source>
</reference>
<evidence type="ECO:0000313" key="1">
    <source>
        <dbReference type="EMBL" id="KAJ2787673.1"/>
    </source>
</evidence>